<accession>A0A1J1IAN1</accession>
<evidence type="ECO:0000313" key="2">
    <source>
        <dbReference type="Proteomes" id="UP000183832"/>
    </source>
</evidence>
<organism evidence="1 2">
    <name type="scientific">Clunio marinus</name>
    <dbReference type="NCBI Taxonomy" id="568069"/>
    <lineage>
        <taxon>Eukaryota</taxon>
        <taxon>Metazoa</taxon>
        <taxon>Ecdysozoa</taxon>
        <taxon>Arthropoda</taxon>
        <taxon>Hexapoda</taxon>
        <taxon>Insecta</taxon>
        <taxon>Pterygota</taxon>
        <taxon>Neoptera</taxon>
        <taxon>Endopterygota</taxon>
        <taxon>Diptera</taxon>
        <taxon>Nematocera</taxon>
        <taxon>Chironomoidea</taxon>
        <taxon>Chironomidae</taxon>
        <taxon>Clunio</taxon>
    </lineage>
</organism>
<sequence>MLGNSIKDIFLMCNWGKWAVRDVLSFGALQLDGAQHCMITTHFQKWFSSDETGAKVIIMFHTCTKHKQETENSPSTSSSLRSIFILSSFIDDRQ</sequence>
<evidence type="ECO:0000313" key="1">
    <source>
        <dbReference type="EMBL" id="CRK97343.1"/>
    </source>
</evidence>
<gene>
    <name evidence="1" type="ORF">CLUMA_CG010734</name>
</gene>
<keyword evidence="2" id="KW-1185">Reference proteome</keyword>
<proteinExistence type="predicted"/>
<reference evidence="1 2" key="1">
    <citation type="submission" date="2015-04" db="EMBL/GenBank/DDBJ databases">
        <authorList>
            <person name="Syromyatnikov M.Y."/>
            <person name="Popov V.N."/>
        </authorList>
    </citation>
    <scope>NUCLEOTIDE SEQUENCE [LARGE SCALE GENOMIC DNA]</scope>
</reference>
<dbReference type="AlphaFoldDB" id="A0A1J1IAN1"/>
<dbReference type="Proteomes" id="UP000183832">
    <property type="component" value="Unassembled WGS sequence"/>
</dbReference>
<dbReference type="EMBL" id="CVRI01000047">
    <property type="protein sequence ID" value="CRK97343.1"/>
    <property type="molecule type" value="Genomic_DNA"/>
</dbReference>
<protein>
    <submittedName>
        <fullName evidence="1">CLUMA_CG010734, isoform A</fullName>
    </submittedName>
</protein>
<name>A0A1J1IAN1_9DIPT</name>